<protein>
    <submittedName>
        <fullName evidence="1">Uncharacterized protein</fullName>
    </submittedName>
</protein>
<reference evidence="1 2" key="1">
    <citation type="journal article" date="2022" name="Genome Biol. Evol.">
        <title>The Spruce Budworm Genome: Reconstructing the Evolutionary History of Antifreeze Proteins.</title>
        <authorList>
            <person name="Beliveau C."/>
            <person name="Gagne P."/>
            <person name="Picq S."/>
            <person name="Vernygora O."/>
            <person name="Keeling C.I."/>
            <person name="Pinkney K."/>
            <person name="Doucet D."/>
            <person name="Wen F."/>
            <person name="Johnston J.S."/>
            <person name="Maaroufi H."/>
            <person name="Boyle B."/>
            <person name="Laroche J."/>
            <person name="Dewar K."/>
            <person name="Juretic N."/>
            <person name="Blackburn G."/>
            <person name="Nisole A."/>
            <person name="Brunet B."/>
            <person name="Brandao M."/>
            <person name="Lumley L."/>
            <person name="Duan J."/>
            <person name="Quan G."/>
            <person name="Lucarotti C.J."/>
            <person name="Roe A.D."/>
            <person name="Sperling F.A.H."/>
            <person name="Levesque R.C."/>
            <person name="Cusson M."/>
        </authorList>
    </citation>
    <scope>NUCLEOTIDE SEQUENCE [LARGE SCALE GENOMIC DNA]</scope>
    <source>
        <strain evidence="1">Glfc:IPQL:Cfum</strain>
    </source>
</reference>
<dbReference type="EMBL" id="CM046115">
    <property type="protein sequence ID" value="KAI8440996.1"/>
    <property type="molecule type" value="Genomic_DNA"/>
</dbReference>
<evidence type="ECO:0000313" key="1">
    <source>
        <dbReference type="EMBL" id="KAI8440996.1"/>
    </source>
</evidence>
<keyword evidence="2" id="KW-1185">Reference proteome</keyword>
<organism evidence="1 2">
    <name type="scientific">Choristoneura fumiferana</name>
    <name type="common">Spruce budworm moth</name>
    <name type="synonym">Archips fumiferana</name>
    <dbReference type="NCBI Taxonomy" id="7141"/>
    <lineage>
        <taxon>Eukaryota</taxon>
        <taxon>Metazoa</taxon>
        <taxon>Ecdysozoa</taxon>
        <taxon>Arthropoda</taxon>
        <taxon>Hexapoda</taxon>
        <taxon>Insecta</taxon>
        <taxon>Pterygota</taxon>
        <taxon>Neoptera</taxon>
        <taxon>Endopterygota</taxon>
        <taxon>Lepidoptera</taxon>
        <taxon>Glossata</taxon>
        <taxon>Ditrysia</taxon>
        <taxon>Tortricoidea</taxon>
        <taxon>Tortricidae</taxon>
        <taxon>Tortricinae</taxon>
        <taxon>Choristoneura</taxon>
    </lineage>
</organism>
<proteinExistence type="predicted"/>
<comment type="caution">
    <text evidence="1">The sequence shown here is derived from an EMBL/GenBank/DDBJ whole genome shotgun (WGS) entry which is preliminary data.</text>
</comment>
<name>A0ACC0KWP8_CHOFU</name>
<dbReference type="Proteomes" id="UP001064048">
    <property type="component" value="Chromosome 15"/>
</dbReference>
<gene>
    <name evidence="1" type="ORF">MSG28_009273</name>
</gene>
<evidence type="ECO:0000313" key="2">
    <source>
        <dbReference type="Proteomes" id="UP001064048"/>
    </source>
</evidence>
<sequence length="76" mass="8304">MTDLLDTVIMTLGVLITMALLSCLCCICMKLSYILETADRKGIQIDIDKLDLKHASQPPQASEVCTVIIPDVVIVL</sequence>
<accession>A0ACC0KWP8</accession>